<dbReference type="AlphaFoldDB" id="A0A318U1S7"/>
<comment type="caution">
    <text evidence="2">The sequence shown here is derived from an EMBL/GenBank/DDBJ whole genome shotgun (WGS) entry which is preliminary data.</text>
</comment>
<keyword evidence="1" id="KW-0812">Transmembrane</keyword>
<name>A0A318U1S7_9BACL</name>
<dbReference type="EMBL" id="QJTJ01000002">
    <property type="protein sequence ID" value="PYF08325.1"/>
    <property type="molecule type" value="Genomic_DNA"/>
</dbReference>
<keyword evidence="3" id="KW-1185">Reference proteome</keyword>
<keyword evidence="1" id="KW-0472">Membrane</keyword>
<feature type="transmembrane region" description="Helical" evidence="1">
    <location>
        <begin position="61"/>
        <end position="83"/>
    </location>
</feature>
<sequence length="147" mass="16675">MNKKLLILLIVSYLLAFSINLMPAIKHPDLQIGMLNFLVSLVFMAFIVISLKTGSQKLKKFIIGGTYAGIVIFFISELETYYISGSSIFDAIASIQYPLYVIFVTPLFGMNLFLDTSYEVLSIMLGIFYAVVWCIIDYFQKKQVRIA</sequence>
<accession>A0A318U1S7</accession>
<dbReference type="RefSeq" id="WP_107931949.1">
    <property type="nucleotide sequence ID" value="NZ_PYWJ01000001.1"/>
</dbReference>
<protein>
    <submittedName>
        <fullName evidence="2">Uncharacterized protein</fullName>
    </submittedName>
</protein>
<feature type="transmembrane region" description="Helical" evidence="1">
    <location>
        <begin position="120"/>
        <end position="139"/>
    </location>
</feature>
<dbReference type="Proteomes" id="UP000247416">
    <property type="component" value="Unassembled WGS sequence"/>
</dbReference>
<keyword evidence="1" id="KW-1133">Transmembrane helix</keyword>
<evidence type="ECO:0000313" key="2">
    <source>
        <dbReference type="EMBL" id="PYF08325.1"/>
    </source>
</evidence>
<evidence type="ECO:0000313" key="3">
    <source>
        <dbReference type="Proteomes" id="UP000247416"/>
    </source>
</evidence>
<dbReference type="OrthoDB" id="2352698at2"/>
<evidence type="ECO:0000256" key="1">
    <source>
        <dbReference type="SAM" id="Phobius"/>
    </source>
</evidence>
<reference evidence="2 3" key="1">
    <citation type="submission" date="2018-06" db="EMBL/GenBank/DDBJ databases">
        <title>Genomic Encyclopedia of Archaeal and Bacterial Type Strains, Phase II (KMG-II): from individual species to whole genera.</title>
        <authorList>
            <person name="Goeker M."/>
        </authorList>
    </citation>
    <scope>NUCLEOTIDE SEQUENCE [LARGE SCALE GENOMIC DNA]</scope>
    <source>
        <strain evidence="2 3">KACC 16626</strain>
    </source>
</reference>
<feature type="transmembrane region" description="Helical" evidence="1">
    <location>
        <begin position="95"/>
        <end position="114"/>
    </location>
</feature>
<gene>
    <name evidence="2" type="ORF">BJ095_10290</name>
</gene>
<feature type="transmembrane region" description="Helical" evidence="1">
    <location>
        <begin position="32"/>
        <end position="49"/>
    </location>
</feature>
<feature type="transmembrane region" description="Helical" evidence="1">
    <location>
        <begin position="6"/>
        <end position="25"/>
    </location>
</feature>
<proteinExistence type="predicted"/>
<organism evidence="2 3">
    <name type="scientific">Ureibacillus chungkukjangi</name>
    <dbReference type="NCBI Taxonomy" id="1202712"/>
    <lineage>
        <taxon>Bacteria</taxon>
        <taxon>Bacillati</taxon>
        <taxon>Bacillota</taxon>
        <taxon>Bacilli</taxon>
        <taxon>Bacillales</taxon>
        <taxon>Caryophanaceae</taxon>
        <taxon>Ureibacillus</taxon>
    </lineage>
</organism>